<sequence>MPLPQALVTDSATFLLRRATESDVPSLVDLIANDSLGRQRERVDNLTPYRQAFHAIDSDPAHVLLVAANEDEALVGTMQLTFVRGLARQGALRAQIDAVHVRENCRSLGLGRAMMRWAIDEARRQGCALVRLTSHKQRTDAHRFYSRLGFEASHEGFTLAL</sequence>
<keyword evidence="1 4" id="KW-0808">Transferase</keyword>
<dbReference type="Proteomes" id="UP001596337">
    <property type="component" value="Unassembled WGS sequence"/>
</dbReference>
<proteinExistence type="predicted"/>
<protein>
    <submittedName>
        <fullName evidence="4">GNAT family N-acetyltransferase</fullName>
        <ecNumber evidence="4">2.3.-.-</ecNumber>
    </submittedName>
</protein>
<accession>A0ABW2BRX6</accession>
<evidence type="ECO:0000259" key="3">
    <source>
        <dbReference type="PROSITE" id="PS51186"/>
    </source>
</evidence>
<dbReference type="RefSeq" id="WP_345403498.1">
    <property type="nucleotide sequence ID" value="NZ_BAABLA010000115.1"/>
</dbReference>
<evidence type="ECO:0000256" key="1">
    <source>
        <dbReference type="ARBA" id="ARBA00022679"/>
    </source>
</evidence>
<dbReference type="PANTHER" id="PTHR43877:SF2">
    <property type="entry name" value="AMINOALKYLPHOSPHONATE N-ACETYLTRANSFERASE-RELATED"/>
    <property type="match status" value="1"/>
</dbReference>
<keyword evidence="5" id="KW-1185">Reference proteome</keyword>
<name>A0ABW2BRX6_9PSEU</name>
<dbReference type="EMBL" id="JBHSXX010000001">
    <property type="protein sequence ID" value="MFC6865761.1"/>
    <property type="molecule type" value="Genomic_DNA"/>
</dbReference>
<organism evidence="4 5">
    <name type="scientific">Haloechinothrix salitolerans</name>
    <dbReference type="NCBI Taxonomy" id="926830"/>
    <lineage>
        <taxon>Bacteria</taxon>
        <taxon>Bacillati</taxon>
        <taxon>Actinomycetota</taxon>
        <taxon>Actinomycetes</taxon>
        <taxon>Pseudonocardiales</taxon>
        <taxon>Pseudonocardiaceae</taxon>
        <taxon>Haloechinothrix</taxon>
    </lineage>
</organism>
<dbReference type="PROSITE" id="PS51186">
    <property type="entry name" value="GNAT"/>
    <property type="match status" value="1"/>
</dbReference>
<dbReference type="Pfam" id="PF00583">
    <property type="entry name" value="Acetyltransf_1"/>
    <property type="match status" value="1"/>
</dbReference>
<dbReference type="SUPFAM" id="SSF55729">
    <property type="entry name" value="Acyl-CoA N-acyltransferases (Nat)"/>
    <property type="match status" value="1"/>
</dbReference>
<reference evidence="5" key="1">
    <citation type="journal article" date="2019" name="Int. J. Syst. Evol. Microbiol.">
        <title>The Global Catalogue of Microorganisms (GCM) 10K type strain sequencing project: providing services to taxonomists for standard genome sequencing and annotation.</title>
        <authorList>
            <consortium name="The Broad Institute Genomics Platform"/>
            <consortium name="The Broad Institute Genome Sequencing Center for Infectious Disease"/>
            <person name="Wu L."/>
            <person name="Ma J."/>
        </authorList>
    </citation>
    <scope>NUCLEOTIDE SEQUENCE [LARGE SCALE GENOMIC DNA]</scope>
    <source>
        <strain evidence="5">KCTC 32255</strain>
    </source>
</reference>
<dbReference type="PANTHER" id="PTHR43877">
    <property type="entry name" value="AMINOALKYLPHOSPHONATE N-ACETYLTRANSFERASE-RELATED-RELATED"/>
    <property type="match status" value="1"/>
</dbReference>
<dbReference type="Gene3D" id="3.40.630.30">
    <property type="match status" value="1"/>
</dbReference>
<feature type="domain" description="N-acetyltransferase" evidence="3">
    <location>
        <begin position="14"/>
        <end position="161"/>
    </location>
</feature>
<evidence type="ECO:0000256" key="2">
    <source>
        <dbReference type="ARBA" id="ARBA00023315"/>
    </source>
</evidence>
<comment type="caution">
    <text evidence="4">The sequence shown here is derived from an EMBL/GenBank/DDBJ whole genome shotgun (WGS) entry which is preliminary data.</text>
</comment>
<keyword evidence="2 4" id="KW-0012">Acyltransferase</keyword>
<dbReference type="GO" id="GO:0016746">
    <property type="term" value="F:acyltransferase activity"/>
    <property type="evidence" value="ECO:0007669"/>
    <property type="project" value="UniProtKB-KW"/>
</dbReference>
<dbReference type="InterPro" id="IPR016181">
    <property type="entry name" value="Acyl_CoA_acyltransferase"/>
</dbReference>
<dbReference type="InterPro" id="IPR050832">
    <property type="entry name" value="Bact_Acetyltransf"/>
</dbReference>
<gene>
    <name evidence="4" type="ORF">ACFQGD_01235</name>
</gene>
<evidence type="ECO:0000313" key="4">
    <source>
        <dbReference type="EMBL" id="MFC6865761.1"/>
    </source>
</evidence>
<dbReference type="InterPro" id="IPR000182">
    <property type="entry name" value="GNAT_dom"/>
</dbReference>
<dbReference type="EC" id="2.3.-.-" evidence="4"/>
<dbReference type="CDD" id="cd04301">
    <property type="entry name" value="NAT_SF"/>
    <property type="match status" value="1"/>
</dbReference>
<evidence type="ECO:0000313" key="5">
    <source>
        <dbReference type="Proteomes" id="UP001596337"/>
    </source>
</evidence>